<dbReference type="EMBL" id="QXFY01001786">
    <property type="protein sequence ID" value="KAE9309499.1"/>
    <property type="molecule type" value="Genomic_DNA"/>
</dbReference>
<dbReference type="AlphaFoldDB" id="A0A6G0QZ19"/>
<accession>A0A6G0QZ19</accession>
<reference evidence="1 2" key="1">
    <citation type="submission" date="2018-09" db="EMBL/GenBank/DDBJ databases">
        <title>Genomic investigation of the strawberry pathogen Phytophthora fragariae indicates pathogenicity is determined by transcriptional variation in three key races.</title>
        <authorList>
            <person name="Adams T.M."/>
            <person name="Armitage A.D."/>
            <person name="Sobczyk M.K."/>
            <person name="Bates H.J."/>
            <person name="Dunwell J.M."/>
            <person name="Nellist C.F."/>
            <person name="Harrison R.J."/>
        </authorList>
    </citation>
    <scope>NUCLEOTIDE SEQUENCE [LARGE SCALE GENOMIC DNA]</scope>
    <source>
        <strain evidence="1 2">NOV-77</strain>
    </source>
</reference>
<name>A0A6G0QZ19_9STRA</name>
<sequence>MENPFNAPNRYLQNLVTPVSLLLDSMTALLLQNPVTRTLLQNLVKRKLRVLTKPSPPGLHCQLAYSEGSLE</sequence>
<proteinExistence type="predicted"/>
<comment type="caution">
    <text evidence="1">The sequence shown here is derived from an EMBL/GenBank/DDBJ whole genome shotgun (WGS) entry which is preliminary data.</text>
</comment>
<dbReference type="Proteomes" id="UP000486351">
    <property type="component" value="Unassembled WGS sequence"/>
</dbReference>
<protein>
    <submittedName>
        <fullName evidence="1">Uncharacterized protein</fullName>
    </submittedName>
</protein>
<evidence type="ECO:0000313" key="1">
    <source>
        <dbReference type="EMBL" id="KAE9309499.1"/>
    </source>
</evidence>
<evidence type="ECO:0000313" key="2">
    <source>
        <dbReference type="Proteomes" id="UP000486351"/>
    </source>
</evidence>
<organism evidence="1 2">
    <name type="scientific">Phytophthora fragariae</name>
    <dbReference type="NCBI Taxonomy" id="53985"/>
    <lineage>
        <taxon>Eukaryota</taxon>
        <taxon>Sar</taxon>
        <taxon>Stramenopiles</taxon>
        <taxon>Oomycota</taxon>
        <taxon>Peronosporomycetes</taxon>
        <taxon>Peronosporales</taxon>
        <taxon>Peronosporaceae</taxon>
        <taxon>Phytophthora</taxon>
    </lineage>
</organism>
<gene>
    <name evidence="1" type="ORF">PF008_g20686</name>
</gene>